<evidence type="ECO:0000313" key="2">
    <source>
        <dbReference type="EMBL" id="KAK3797508.1"/>
    </source>
</evidence>
<evidence type="ECO:0000313" key="3">
    <source>
        <dbReference type="Proteomes" id="UP001283361"/>
    </source>
</evidence>
<gene>
    <name evidence="2" type="ORF">RRG08_054540</name>
</gene>
<evidence type="ECO:0000256" key="1">
    <source>
        <dbReference type="SAM" id="MobiDB-lite"/>
    </source>
</evidence>
<name>A0AAE1B0V4_9GAST</name>
<organism evidence="2 3">
    <name type="scientific">Elysia crispata</name>
    <name type="common">lettuce slug</name>
    <dbReference type="NCBI Taxonomy" id="231223"/>
    <lineage>
        <taxon>Eukaryota</taxon>
        <taxon>Metazoa</taxon>
        <taxon>Spiralia</taxon>
        <taxon>Lophotrochozoa</taxon>
        <taxon>Mollusca</taxon>
        <taxon>Gastropoda</taxon>
        <taxon>Heterobranchia</taxon>
        <taxon>Euthyneura</taxon>
        <taxon>Panpulmonata</taxon>
        <taxon>Sacoglossa</taxon>
        <taxon>Placobranchoidea</taxon>
        <taxon>Plakobranchidae</taxon>
        <taxon>Elysia</taxon>
    </lineage>
</organism>
<protein>
    <submittedName>
        <fullName evidence="2">Uncharacterized protein</fullName>
    </submittedName>
</protein>
<dbReference type="Proteomes" id="UP001283361">
    <property type="component" value="Unassembled WGS sequence"/>
</dbReference>
<sequence>MRMRSAVEKDYRQFHEQQLALARTRVGNGNGVPPLPEPTLPEEEPPVPVEEPQLEPCESLEEMIPVQTSASKRKLSVFADEGSTTNDEGCLIVYFSLLRHLIAPLACPLCHHSSLQIEKRKSQNLGFVQKLTVLCTSCKEDVGSSMSWSLLEDHSYDMNRRAVACDRNGWQRRLRLTTPSAAVPSSAMLWQQRSRGWSLRRVVRSMYQVASKITRHRNLWSSGLCLAHIF</sequence>
<accession>A0AAE1B0V4</accession>
<dbReference type="AlphaFoldDB" id="A0AAE1B0V4"/>
<feature type="region of interest" description="Disordered" evidence="1">
    <location>
        <begin position="20"/>
        <end position="51"/>
    </location>
</feature>
<proteinExistence type="predicted"/>
<keyword evidence="3" id="KW-1185">Reference proteome</keyword>
<reference evidence="2" key="1">
    <citation type="journal article" date="2023" name="G3 (Bethesda)">
        <title>A reference genome for the long-term kleptoplast-retaining sea slug Elysia crispata morphotype clarki.</title>
        <authorList>
            <person name="Eastman K.E."/>
            <person name="Pendleton A.L."/>
            <person name="Shaikh M.A."/>
            <person name="Suttiyut T."/>
            <person name="Ogas R."/>
            <person name="Tomko P."/>
            <person name="Gavelis G."/>
            <person name="Widhalm J.R."/>
            <person name="Wisecaver J.H."/>
        </authorList>
    </citation>
    <scope>NUCLEOTIDE SEQUENCE</scope>
    <source>
        <strain evidence="2">ECLA1</strain>
    </source>
</reference>
<dbReference type="EMBL" id="JAWDGP010000750">
    <property type="protein sequence ID" value="KAK3797508.1"/>
    <property type="molecule type" value="Genomic_DNA"/>
</dbReference>
<comment type="caution">
    <text evidence="2">The sequence shown here is derived from an EMBL/GenBank/DDBJ whole genome shotgun (WGS) entry which is preliminary data.</text>
</comment>